<protein>
    <submittedName>
        <fullName evidence="4">PDZ domain-containing protein</fullName>
    </submittedName>
</protein>
<evidence type="ECO:0000313" key="4">
    <source>
        <dbReference type="EMBL" id="MSS57999.1"/>
    </source>
</evidence>
<comment type="caution">
    <text evidence="4">The sequence shown here is derived from an EMBL/GenBank/DDBJ whole genome shotgun (WGS) entry which is preliminary data.</text>
</comment>
<reference evidence="4 5" key="1">
    <citation type="submission" date="2019-08" db="EMBL/GenBank/DDBJ databases">
        <title>In-depth cultivation of the pig gut microbiome towards novel bacterial diversity and tailored functional studies.</title>
        <authorList>
            <person name="Wylensek D."/>
            <person name="Hitch T.C.A."/>
            <person name="Clavel T."/>
        </authorList>
    </citation>
    <scope>NUCLEOTIDE SEQUENCE [LARGE SCALE GENOMIC DNA]</scope>
    <source>
        <strain evidence="4 5">Oil+RF-744-GAM-WT-6</strain>
    </source>
</reference>
<feature type="compositionally biased region" description="Polar residues" evidence="2">
    <location>
        <begin position="26"/>
        <end position="38"/>
    </location>
</feature>
<dbReference type="InterPro" id="IPR001478">
    <property type="entry name" value="PDZ"/>
</dbReference>
<dbReference type="PROSITE" id="PS50106">
    <property type="entry name" value="PDZ"/>
    <property type="match status" value="1"/>
</dbReference>
<sequence>MMDEEKKPEESTAAGNSEAWKCPSCGTENTGKFCSNCGTAKPEDRKPEPVKKEEPKPASEVKPAAEVRKVSPVTPKKPSIWKPVLMVLLALCLGFTGGYLATRAENEEISELKEEVADLKNEVSELNGKVEVLEGTNNFFGGFFGNGSGSSENGSSPDKKNIFSGEGEDSKEDDAGGAALGVSIQFGSGRPTIQGFASNSKAEEAGLQVGDVLEKLDGEEALTYQEVRDFLKDKNPGDKVQVTVERDGEEVTVELELVERTSDYQSSTDQTPEQSGFPDGSETRNG</sequence>
<dbReference type="SUPFAM" id="SSF50156">
    <property type="entry name" value="PDZ domain-like"/>
    <property type="match status" value="1"/>
</dbReference>
<organism evidence="4 5">
    <name type="scientific">Stecheria intestinalis</name>
    <dbReference type="NCBI Taxonomy" id="2606630"/>
    <lineage>
        <taxon>Bacteria</taxon>
        <taxon>Bacillati</taxon>
        <taxon>Bacillota</taxon>
        <taxon>Erysipelotrichia</taxon>
        <taxon>Erysipelotrichales</taxon>
        <taxon>Erysipelotrichaceae</taxon>
        <taxon>Stecheria</taxon>
    </lineage>
</organism>
<dbReference type="Gene3D" id="2.30.42.10">
    <property type="match status" value="1"/>
</dbReference>
<evidence type="ECO:0000259" key="3">
    <source>
        <dbReference type="PROSITE" id="PS50106"/>
    </source>
</evidence>
<dbReference type="EMBL" id="VUMN01000005">
    <property type="protein sequence ID" value="MSS57999.1"/>
    <property type="molecule type" value="Genomic_DNA"/>
</dbReference>
<evidence type="ECO:0000256" key="2">
    <source>
        <dbReference type="SAM" id="MobiDB-lite"/>
    </source>
</evidence>
<dbReference type="Pfam" id="PF13180">
    <property type="entry name" value="PDZ_2"/>
    <property type="match status" value="1"/>
</dbReference>
<feature type="region of interest" description="Disordered" evidence="2">
    <location>
        <begin position="1"/>
        <end position="70"/>
    </location>
</feature>
<feature type="domain" description="PDZ" evidence="3">
    <location>
        <begin position="177"/>
        <end position="246"/>
    </location>
</feature>
<keyword evidence="1" id="KW-0175">Coiled coil</keyword>
<evidence type="ECO:0000313" key="5">
    <source>
        <dbReference type="Proteomes" id="UP000461880"/>
    </source>
</evidence>
<evidence type="ECO:0000256" key="1">
    <source>
        <dbReference type="SAM" id="Coils"/>
    </source>
</evidence>
<gene>
    <name evidence="4" type="ORF">FYJ51_03680</name>
</gene>
<accession>A0A7X2NR65</accession>
<dbReference type="RefSeq" id="WP_154503336.1">
    <property type="nucleotide sequence ID" value="NZ_VUMN01000005.1"/>
</dbReference>
<feature type="coiled-coil region" evidence="1">
    <location>
        <begin position="102"/>
        <end position="136"/>
    </location>
</feature>
<feature type="compositionally biased region" description="Polar residues" evidence="2">
    <location>
        <begin position="263"/>
        <end position="274"/>
    </location>
</feature>
<dbReference type="InterPro" id="IPR036034">
    <property type="entry name" value="PDZ_sf"/>
</dbReference>
<dbReference type="Proteomes" id="UP000461880">
    <property type="component" value="Unassembled WGS sequence"/>
</dbReference>
<proteinExistence type="predicted"/>
<feature type="region of interest" description="Disordered" evidence="2">
    <location>
        <begin position="147"/>
        <end position="197"/>
    </location>
</feature>
<feature type="compositionally biased region" description="Basic and acidic residues" evidence="2">
    <location>
        <begin position="41"/>
        <end position="69"/>
    </location>
</feature>
<feature type="region of interest" description="Disordered" evidence="2">
    <location>
        <begin position="257"/>
        <end position="286"/>
    </location>
</feature>
<feature type="compositionally biased region" description="Basic and acidic residues" evidence="2">
    <location>
        <begin position="1"/>
        <end position="10"/>
    </location>
</feature>
<keyword evidence="5" id="KW-1185">Reference proteome</keyword>
<dbReference type="AlphaFoldDB" id="A0A7X2NR65"/>
<dbReference type="SMART" id="SM00228">
    <property type="entry name" value="PDZ"/>
    <property type="match status" value="1"/>
</dbReference>
<name>A0A7X2NR65_9FIRM</name>